<reference evidence="1" key="1">
    <citation type="submission" date="2021-01" db="EMBL/GenBank/DDBJ databases">
        <authorList>
            <consortium name="Genoscope - CEA"/>
            <person name="William W."/>
        </authorList>
    </citation>
    <scope>NUCLEOTIDE SEQUENCE</scope>
</reference>
<sequence>MRMLFEIRDLLFSTPTTVSRADILYVSDDRDINGQIMQIHMFKNVKFDEWAESQLKLKFYLSINQFLLLFRFYIFISLIRKESRNII</sequence>
<proteinExistence type="predicted"/>
<dbReference type="EMBL" id="CAJJDN010000102">
    <property type="protein sequence ID" value="CAD8113163.1"/>
    <property type="molecule type" value="Genomic_DNA"/>
</dbReference>
<dbReference type="AlphaFoldDB" id="A0A8S1QCG6"/>
<organism evidence="1 2">
    <name type="scientific">Paramecium sonneborni</name>
    <dbReference type="NCBI Taxonomy" id="65129"/>
    <lineage>
        <taxon>Eukaryota</taxon>
        <taxon>Sar</taxon>
        <taxon>Alveolata</taxon>
        <taxon>Ciliophora</taxon>
        <taxon>Intramacronucleata</taxon>
        <taxon>Oligohymenophorea</taxon>
        <taxon>Peniculida</taxon>
        <taxon>Parameciidae</taxon>
        <taxon>Paramecium</taxon>
    </lineage>
</organism>
<evidence type="ECO:0000313" key="2">
    <source>
        <dbReference type="Proteomes" id="UP000692954"/>
    </source>
</evidence>
<keyword evidence="2" id="KW-1185">Reference proteome</keyword>
<protein>
    <submittedName>
        <fullName evidence="1">Uncharacterized protein</fullName>
    </submittedName>
</protein>
<evidence type="ECO:0000313" key="1">
    <source>
        <dbReference type="EMBL" id="CAD8113163.1"/>
    </source>
</evidence>
<gene>
    <name evidence="1" type="ORF">PSON_ATCC_30995.1.T1020144</name>
</gene>
<name>A0A8S1QCG6_9CILI</name>
<comment type="caution">
    <text evidence="1">The sequence shown here is derived from an EMBL/GenBank/DDBJ whole genome shotgun (WGS) entry which is preliminary data.</text>
</comment>
<accession>A0A8S1QCG6</accession>
<dbReference type="OrthoDB" id="424310at2759"/>
<dbReference type="Proteomes" id="UP000692954">
    <property type="component" value="Unassembled WGS sequence"/>
</dbReference>